<dbReference type="InterPro" id="IPR004528">
    <property type="entry name" value="KdsB"/>
</dbReference>
<keyword evidence="7" id="KW-1185">Reference proteome</keyword>
<sequence length="259" mass="28487">MTNFHVVIPARYASSRLPAKPLADIAGKPMVVHVYERARLSDAQSIIIATDDERIAEVAKAYGAPVVMTASQHPSGTDRLQEVATIMGWSSDDIVVNVQGDEPLIPPTLINQVAANLAAHSQAGIATLAEPLHDVTQLTNPNVVKLVRDVHNMALYFSRAPMPWARDAFSEAITALPNPELYMRHLGIYAYRVAFLNAYVQWPPALLEQVEALEQLRALYYGVKIHVDLASVNLPAGVDTLADLERVREIFKQGLHENV</sequence>
<evidence type="ECO:0000256" key="4">
    <source>
        <dbReference type="ARBA" id="ARBA00022985"/>
    </source>
</evidence>
<dbReference type="EC" id="2.7.7.38" evidence="5"/>
<dbReference type="HAMAP" id="MF_00057">
    <property type="entry name" value="KdsB"/>
    <property type="match status" value="1"/>
</dbReference>
<dbReference type="EMBL" id="QAON01000003">
    <property type="protein sequence ID" value="PTQ90379.1"/>
    <property type="molecule type" value="Genomic_DNA"/>
</dbReference>
<comment type="pathway">
    <text evidence="5">Nucleotide-sugar biosynthesis; CMP-3-deoxy-D-manno-octulosonate biosynthesis; CMP-3-deoxy-D-manno-octulosonate from 3-deoxy-D-manno-octulosonate and CTP: step 1/1.</text>
</comment>
<accession>A0A2T5J1Q6</accession>
<dbReference type="InterPro" id="IPR003329">
    <property type="entry name" value="Cytidylyl_trans"/>
</dbReference>
<dbReference type="GO" id="GO:0033468">
    <property type="term" value="P:CMP-keto-3-deoxy-D-manno-octulosonic acid biosynthetic process"/>
    <property type="evidence" value="ECO:0007669"/>
    <property type="project" value="UniProtKB-UniRule"/>
</dbReference>
<keyword evidence="4 5" id="KW-0448">Lipopolysaccharide biosynthesis</keyword>
<evidence type="ECO:0000313" key="7">
    <source>
        <dbReference type="Proteomes" id="UP000244223"/>
    </source>
</evidence>
<dbReference type="NCBIfam" id="NF003952">
    <property type="entry name" value="PRK05450.1-5"/>
    <property type="match status" value="1"/>
</dbReference>
<dbReference type="Gene3D" id="3.90.550.10">
    <property type="entry name" value="Spore Coat Polysaccharide Biosynthesis Protein SpsA, Chain A"/>
    <property type="match status" value="1"/>
</dbReference>
<comment type="caution">
    <text evidence="6">The sequence shown here is derived from an EMBL/GenBank/DDBJ whole genome shotgun (WGS) entry which is preliminary data.</text>
</comment>
<reference evidence="6 7" key="1">
    <citation type="submission" date="2018-04" db="EMBL/GenBank/DDBJ databases">
        <title>Genomic Encyclopedia of Archaeal and Bacterial Type Strains, Phase II (KMG-II): from individual species to whole genera.</title>
        <authorList>
            <person name="Goeker M."/>
        </authorList>
    </citation>
    <scope>NUCLEOTIDE SEQUENCE [LARGE SCALE GENOMIC DNA]</scope>
    <source>
        <strain evidence="6 7">DSM 5822</strain>
    </source>
</reference>
<keyword evidence="3 5" id="KW-0548">Nucleotidyltransferase</keyword>
<gene>
    <name evidence="5" type="primary">kdsB</name>
    <name evidence="6" type="ORF">C8N29_103132</name>
</gene>
<evidence type="ECO:0000313" key="6">
    <source>
        <dbReference type="EMBL" id="PTQ90379.1"/>
    </source>
</evidence>
<organism evidence="6 7">
    <name type="scientific">Agitococcus lubricus</name>
    <dbReference type="NCBI Taxonomy" id="1077255"/>
    <lineage>
        <taxon>Bacteria</taxon>
        <taxon>Pseudomonadati</taxon>
        <taxon>Pseudomonadota</taxon>
        <taxon>Gammaproteobacteria</taxon>
        <taxon>Moraxellales</taxon>
        <taxon>Moraxellaceae</taxon>
        <taxon>Agitococcus</taxon>
    </lineage>
</organism>
<dbReference type="PANTHER" id="PTHR42866">
    <property type="entry name" value="3-DEOXY-MANNO-OCTULOSONATE CYTIDYLYLTRANSFERASE"/>
    <property type="match status" value="1"/>
</dbReference>
<dbReference type="UniPathway" id="UPA00358">
    <property type="reaction ID" value="UER00476"/>
</dbReference>
<dbReference type="CDD" id="cd02517">
    <property type="entry name" value="CMP-KDO-Synthetase"/>
    <property type="match status" value="1"/>
</dbReference>
<protein>
    <recommendedName>
        <fullName evidence="5">3-deoxy-manno-octulosonate cytidylyltransferase</fullName>
        <ecNumber evidence="5">2.7.7.38</ecNumber>
    </recommendedName>
    <alternativeName>
        <fullName evidence="5">CMP-2-keto-3-deoxyoctulosonic acid synthase</fullName>
        <shortName evidence="5">CKS</shortName>
        <shortName evidence="5">CMP-KDO synthase</shortName>
    </alternativeName>
</protein>
<evidence type="ECO:0000256" key="5">
    <source>
        <dbReference type="HAMAP-Rule" id="MF_00057"/>
    </source>
</evidence>
<keyword evidence="2 5" id="KW-0808">Transferase</keyword>
<dbReference type="SUPFAM" id="SSF53448">
    <property type="entry name" value="Nucleotide-diphospho-sugar transferases"/>
    <property type="match status" value="1"/>
</dbReference>
<evidence type="ECO:0000256" key="2">
    <source>
        <dbReference type="ARBA" id="ARBA00022679"/>
    </source>
</evidence>
<dbReference type="GO" id="GO:0008690">
    <property type="term" value="F:3-deoxy-manno-octulosonate cytidylyltransferase activity"/>
    <property type="evidence" value="ECO:0007669"/>
    <property type="project" value="UniProtKB-UniRule"/>
</dbReference>
<dbReference type="NCBIfam" id="NF009905">
    <property type="entry name" value="PRK13368.1"/>
    <property type="match status" value="1"/>
</dbReference>
<dbReference type="NCBIfam" id="NF003950">
    <property type="entry name" value="PRK05450.1-3"/>
    <property type="match status" value="1"/>
</dbReference>
<dbReference type="GO" id="GO:0016020">
    <property type="term" value="C:membrane"/>
    <property type="evidence" value="ECO:0007669"/>
    <property type="project" value="UniProtKB-SubCell"/>
</dbReference>
<comment type="catalytic activity">
    <reaction evidence="5">
        <text>3-deoxy-alpha-D-manno-oct-2-ulosonate + CTP = CMP-3-deoxy-beta-D-manno-octulosonate + diphosphate</text>
        <dbReference type="Rhea" id="RHEA:23448"/>
        <dbReference type="ChEBI" id="CHEBI:33019"/>
        <dbReference type="ChEBI" id="CHEBI:37563"/>
        <dbReference type="ChEBI" id="CHEBI:85986"/>
        <dbReference type="ChEBI" id="CHEBI:85987"/>
        <dbReference type="EC" id="2.7.7.38"/>
    </reaction>
</comment>
<evidence type="ECO:0000256" key="3">
    <source>
        <dbReference type="ARBA" id="ARBA00022695"/>
    </source>
</evidence>
<dbReference type="Pfam" id="PF02348">
    <property type="entry name" value="CTP_transf_3"/>
    <property type="match status" value="1"/>
</dbReference>
<keyword evidence="5" id="KW-0963">Cytoplasm</keyword>
<comment type="function">
    <text evidence="5">Activates KDO (a required 8-carbon sugar) for incorporation into bacterial lipopolysaccharide in Gram-negative bacteria.</text>
</comment>
<dbReference type="AlphaFoldDB" id="A0A2T5J1Q6"/>
<dbReference type="NCBIfam" id="TIGR00466">
    <property type="entry name" value="kdsB"/>
    <property type="match status" value="1"/>
</dbReference>
<dbReference type="RefSeq" id="WP_204509270.1">
    <property type="nucleotide sequence ID" value="NZ_QAON01000003.1"/>
</dbReference>
<proteinExistence type="inferred from homology"/>
<dbReference type="InterPro" id="IPR029044">
    <property type="entry name" value="Nucleotide-diphossugar_trans"/>
</dbReference>
<dbReference type="PANTHER" id="PTHR42866:SF2">
    <property type="entry name" value="3-DEOXY-MANNO-OCTULOSONATE CYTIDYLYLTRANSFERASE, MITOCHONDRIAL"/>
    <property type="match status" value="1"/>
</dbReference>
<dbReference type="FunFam" id="3.90.550.10:FF:000011">
    <property type="entry name" value="3-deoxy-manno-octulosonate cytidylyltransferase"/>
    <property type="match status" value="1"/>
</dbReference>
<dbReference type="GO" id="GO:0009103">
    <property type="term" value="P:lipopolysaccharide biosynthetic process"/>
    <property type="evidence" value="ECO:0007669"/>
    <property type="project" value="UniProtKB-UniRule"/>
</dbReference>
<comment type="subcellular location">
    <subcellularLocation>
        <location evidence="5">Cytoplasm</location>
    </subcellularLocation>
    <subcellularLocation>
        <location evidence="1">Membrane</location>
    </subcellularLocation>
</comment>
<dbReference type="Proteomes" id="UP000244223">
    <property type="component" value="Unassembled WGS sequence"/>
</dbReference>
<dbReference type="GO" id="GO:0005829">
    <property type="term" value="C:cytosol"/>
    <property type="evidence" value="ECO:0007669"/>
    <property type="project" value="TreeGrafter"/>
</dbReference>
<name>A0A2T5J1Q6_9GAMM</name>
<evidence type="ECO:0000256" key="1">
    <source>
        <dbReference type="ARBA" id="ARBA00004370"/>
    </source>
</evidence>
<comment type="similarity">
    <text evidence="5">Belongs to the KdsB family.</text>
</comment>